<accession>A0A848L3V6</accession>
<dbReference type="Proteomes" id="UP000550729">
    <property type="component" value="Unassembled WGS sequence"/>
</dbReference>
<dbReference type="InterPro" id="IPR050261">
    <property type="entry name" value="FrsA_esterase"/>
</dbReference>
<evidence type="ECO:0000256" key="1">
    <source>
        <dbReference type="ARBA" id="ARBA00008645"/>
    </source>
</evidence>
<dbReference type="Gene3D" id="3.40.50.1820">
    <property type="entry name" value="alpha/beta hydrolase"/>
    <property type="match status" value="1"/>
</dbReference>
<dbReference type="InterPro" id="IPR029058">
    <property type="entry name" value="AB_hydrolase_fold"/>
</dbReference>
<keyword evidence="4" id="KW-1185">Reference proteome</keyword>
<name>A0A848L3V6_9ACTN</name>
<dbReference type="PANTHER" id="PTHR22946">
    <property type="entry name" value="DIENELACTONE HYDROLASE DOMAIN-CONTAINING PROTEIN-RELATED"/>
    <property type="match status" value="1"/>
</dbReference>
<dbReference type="GO" id="GO:0006508">
    <property type="term" value="P:proteolysis"/>
    <property type="evidence" value="ECO:0007669"/>
    <property type="project" value="InterPro"/>
</dbReference>
<dbReference type="RefSeq" id="WP_170195779.1">
    <property type="nucleotide sequence ID" value="NZ_JABBNB010000021.1"/>
</dbReference>
<dbReference type="GO" id="GO:0008236">
    <property type="term" value="F:serine-type peptidase activity"/>
    <property type="evidence" value="ECO:0007669"/>
    <property type="project" value="InterPro"/>
</dbReference>
<dbReference type="Gene3D" id="1.20.1440.110">
    <property type="entry name" value="acylaminoacyl peptidase"/>
    <property type="match status" value="1"/>
</dbReference>
<gene>
    <name evidence="3" type="ORF">HH308_18820</name>
</gene>
<dbReference type="EMBL" id="JABBNB010000021">
    <property type="protein sequence ID" value="NMO03271.1"/>
    <property type="molecule type" value="Genomic_DNA"/>
</dbReference>
<evidence type="ECO:0000313" key="4">
    <source>
        <dbReference type="Proteomes" id="UP000550729"/>
    </source>
</evidence>
<dbReference type="InterPro" id="IPR001375">
    <property type="entry name" value="Peptidase_S9_cat"/>
</dbReference>
<reference evidence="3 4" key="1">
    <citation type="submission" date="2020-04" db="EMBL/GenBank/DDBJ databases">
        <title>Gordonia sp. nov. TBRC 11910.</title>
        <authorList>
            <person name="Suriyachadkun C."/>
        </authorList>
    </citation>
    <scope>NUCLEOTIDE SEQUENCE [LARGE SCALE GENOMIC DNA]</scope>
    <source>
        <strain evidence="3 4">TBRC 11910</strain>
    </source>
</reference>
<comment type="caution">
    <text evidence="3">The sequence shown here is derived from an EMBL/GenBank/DDBJ whole genome shotgun (WGS) entry which is preliminary data.</text>
</comment>
<evidence type="ECO:0000259" key="2">
    <source>
        <dbReference type="Pfam" id="PF00326"/>
    </source>
</evidence>
<organism evidence="3 4">
    <name type="scientific">Gordonia asplenii</name>
    <dbReference type="NCBI Taxonomy" id="2725283"/>
    <lineage>
        <taxon>Bacteria</taxon>
        <taxon>Bacillati</taxon>
        <taxon>Actinomycetota</taxon>
        <taxon>Actinomycetes</taxon>
        <taxon>Mycobacteriales</taxon>
        <taxon>Gordoniaceae</taxon>
        <taxon>Gordonia</taxon>
    </lineage>
</organism>
<dbReference type="PANTHER" id="PTHR22946:SF12">
    <property type="entry name" value="CONIDIAL PIGMENT BIOSYNTHESIS PROTEIN AYG1 (AFU_ORTHOLOGUE AFUA_2G17550)"/>
    <property type="match status" value="1"/>
</dbReference>
<comment type="similarity">
    <text evidence="1">Belongs to the AB hydrolase superfamily.</text>
</comment>
<dbReference type="Pfam" id="PF00326">
    <property type="entry name" value="Peptidase_S9"/>
    <property type="match status" value="1"/>
</dbReference>
<sequence>MSIPTVSRALTPEQLDRRGVASHEVYTAGFYADPDRDFQVRTILGKSTRCGSDVGEVLALIAGIGVDDGEGWFTAWRDLGRRITQIGDAASAAGHRVSAARAYLRAANYLGVAYNSIDGRADTDALLPTFREHRVAWDGFVADTRWPVERVDIPYEGGSMPGWFFRPDASDAPRRTLVVNGGSDGSISGVWCEAGEAALERGYNALLFDGPGQQSMLFERDIPFRADWEKVITPVVDFLTRRGDVDVAKLGLYGVSQGGYWVSRAICFEHRFAGAIADGGVVDVGRTWSAKIPAELMALYNSGDKKQFDEIMSAAMAAPTAGAARGTWAFRSRPYGAQGYSAVLDEVMKFDLTSYAHRISTPLYVIDPDGEQFFTDQPADLAAMAAGATRVRFTQEEGASWHCQPLARELTEQRMFDWLDERMGE</sequence>
<evidence type="ECO:0000313" key="3">
    <source>
        <dbReference type="EMBL" id="NMO03271.1"/>
    </source>
</evidence>
<dbReference type="SUPFAM" id="SSF53474">
    <property type="entry name" value="alpha/beta-Hydrolases"/>
    <property type="match status" value="1"/>
</dbReference>
<feature type="domain" description="Peptidase S9 prolyl oligopeptidase catalytic" evidence="2">
    <location>
        <begin position="235"/>
        <end position="316"/>
    </location>
</feature>
<dbReference type="AlphaFoldDB" id="A0A848L3V6"/>
<protein>
    <submittedName>
        <fullName evidence="3">Prolyl oligopeptidase family serine peptidase</fullName>
    </submittedName>
</protein>
<proteinExistence type="inferred from homology"/>